<protein>
    <recommendedName>
        <fullName evidence="8">DNA-directed RNA polymerase subunit beta</fullName>
        <ecNumber evidence="8">2.7.7.6</ecNumber>
    </recommendedName>
    <alternativeName>
        <fullName evidence="8">PEP</fullName>
    </alternativeName>
    <alternativeName>
        <fullName evidence="8">Plastid-encoded RNA polymerase subunit beta</fullName>
        <shortName evidence="8">RNA polymerase subunit beta</shortName>
    </alternativeName>
</protein>
<evidence type="ECO:0000256" key="8">
    <source>
        <dbReference type="HAMAP-Rule" id="MF_01321"/>
    </source>
</evidence>
<evidence type="ECO:0000256" key="6">
    <source>
        <dbReference type="ARBA" id="ARBA00023163"/>
    </source>
</evidence>
<dbReference type="Gene3D" id="2.40.270.10">
    <property type="entry name" value="DNA-directed RNA polymerase, subunit 2, domain 6"/>
    <property type="match status" value="2"/>
</dbReference>
<dbReference type="GO" id="GO:0000428">
    <property type="term" value="C:DNA-directed RNA polymerase complex"/>
    <property type="evidence" value="ECO:0007669"/>
    <property type="project" value="UniProtKB-KW"/>
</dbReference>
<feature type="domain" description="DNA-directed RNA polymerase subunit 2 hybrid-binding" evidence="11">
    <location>
        <begin position="587"/>
        <end position="989"/>
    </location>
</feature>
<reference evidence="16" key="1">
    <citation type="journal article" date="2016" name="Front. Plant Sci.">
        <title>Comparative Chloroplast Genome Analyses of Streptophyte Green Algae Uncover Major Structural Alterations in the Klebsormidiophyceae, Coleochaetophyceae and Zygnematophyceae.</title>
        <authorList>
            <person name="Lemieux C."/>
            <person name="Otis C."/>
            <person name="Turmel M."/>
        </authorList>
    </citation>
    <scope>NUCLEOTIDE SEQUENCE</scope>
</reference>
<evidence type="ECO:0000256" key="4">
    <source>
        <dbReference type="ARBA" id="ARBA00022679"/>
    </source>
</evidence>
<dbReference type="InterPro" id="IPR014724">
    <property type="entry name" value="RNA_pol_RPB2_OB-fold"/>
</dbReference>
<feature type="domain" description="RNA polymerase Rpb2" evidence="15">
    <location>
        <begin position="379"/>
        <end position="447"/>
    </location>
</feature>
<dbReference type="Pfam" id="PF04561">
    <property type="entry name" value="RNA_pol_Rpb2_2"/>
    <property type="match status" value="1"/>
</dbReference>
<dbReference type="GO" id="GO:0003899">
    <property type="term" value="F:DNA-directed RNA polymerase activity"/>
    <property type="evidence" value="ECO:0007669"/>
    <property type="project" value="UniProtKB-UniRule"/>
</dbReference>
<sequence>MKKLSKDVEPFTLPDFVEIQTKSFQRFLQFYLIEELQRFPIIKHPEGIEFQLFPEKYRLSKPILKEREVVSKLETYEVKLYILAQVVNTNNGITRLQSISIGSIPIMTSQGTFVINGVSWVIVSQILRNPGIYYTKNHEGIENATIIFSPRLEIDTEVKGRFVNKSIKIEIDKKGRIWARITGKSKIPLLLLLLAMGSKINEIPSEILNKQRTYKLDEILMDLQNKLIAVYDQVRDTNESRVRDSLIPQVLIQRLKQIYHLGFIGRANLNNRLRLKIKKNETSLLTEDIIAAANYLLKVRAGLGYLDDIDHLNNKYVKSVGDLFREQFRIALVSLSKTILRNLRIAVTKRRLPSPKTLISTSILKSTFSHFFGSHELSQYLDQTNPLADIIHKRKMSLLGPGGLTRTTASFRVRDIHPSYYGRICPIATAEGLNAGLICSLATYAKINYQGIIQNLVYKNISGINGNNKYLDYINAGKDEELKIAIGTCLAVGQTSQQEESTPALYKQEFVFMPWNEAKIRSILHVQYLSVGASLIPFLEHDDANRALMGSTMQRQAVPLIIPSKPVVGTGFEAQIALDSGVLLTALSDGYIEYVDAKVIQQRNLDHTINKIPLLNYQNSNNGTCIHQKPIVQSGEVIRRGQIIADGAVTVKGELALGKNILVAYMPWEGYNFEDAILISERLIYEDIFTSLHIEKYSIETYVTDLGDEKITREIPHLNEYLLRHLDTTGLVKVGSWVEPGDILVGKLTPIEPQDEFRSPEGRLMQAIFGLQELTSKENCLKVPPGGKGRVIDVKIFNDQWLSENNTTISHIKLVHVYILQKRRIQVGDKIAGRHGNKGIVSKILMKQDMPYMQDGTPVDMVLSPLGVPSRMNVGQIFECLLGLAGSILKRNYRIMPFDERYEKEASRKFVFSELDLARRKTGFSWLFEPDTPGKTRLFDGRTGQVFDQPVTVGKAYMLKLIHQVDDKIHARSTGPYALVTQQPLRGRSNHGGQRIGEMEVWAIEGFGAAYILQEMLTIKSDHITARSKVLGAIVSGESIPKPVGPTECFRLLVRELRCLGIQISHDVISSKNLNIYQSEI</sequence>
<dbReference type="Gene3D" id="2.40.50.100">
    <property type="match status" value="1"/>
</dbReference>
<comment type="similarity">
    <text evidence="2 8 9">Belongs to the RNA polymerase beta chain family.</text>
</comment>
<dbReference type="Gene3D" id="2.40.50.150">
    <property type="match status" value="1"/>
</dbReference>
<evidence type="ECO:0000256" key="2">
    <source>
        <dbReference type="ARBA" id="ARBA00006835"/>
    </source>
</evidence>
<evidence type="ECO:0000256" key="1">
    <source>
        <dbReference type="ARBA" id="ARBA00004026"/>
    </source>
</evidence>
<keyword evidence="5 8" id="KW-0548">Nucleotidyltransferase</keyword>
<dbReference type="GO" id="GO:0003677">
    <property type="term" value="F:DNA binding"/>
    <property type="evidence" value="ECO:0007669"/>
    <property type="project" value="UniProtKB-UniRule"/>
</dbReference>
<evidence type="ECO:0000259" key="14">
    <source>
        <dbReference type="Pfam" id="PF04563"/>
    </source>
</evidence>
<dbReference type="InterPro" id="IPR007641">
    <property type="entry name" value="RNA_pol_Rpb2_7"/>
</dbReference>
<keyword evidence="16" id="KW-0934">Plastid</keyword>
<dbReference type="InterPro" id="IPR037033">
    <property type="entry name" value="DNA-dir_RNAP_su2_hyb_sf"/>
</dbReference>
<dbReference type="SUPFAM" id="SSF64484">
    <property type="entry name" value="beta and beta-prime subunits of DNA dependent RNA-polymerase"/>
    <property type="match status" value="1"/>
</dbReference>
<evidence type="ECO:0000256" key="5">
    <source>
        <dbReference type="ARBA" id="ARBA00022695"/>
    </source>
</evidence>
<dbReference type="InterPro" id="IPR007642">
    <property type="entry name" value="RNA_pol_Rpb2_2"/>
</dbReference>
<dbReference type="PANTHER" id="PTHR20856">
    <property type="entry name" value="DNA-DIRECTED RNA POLYMERASE I SUBUNIT 2"/>
    <property type="match status" value="1"/>
</dbReference>
<comment type="subcellular location">
    <subcellularLocation>
        <location evidence="8">Plastid</location>
        <location evidence="8">Chloroplast</location>
    </subcellularLocation>
</comment>
<dbReference type="EMBL" id="KU646489">
    <property type="protein sequence ID" value="ANI25317.1"/>
    <property type="molecule type" value="Genomic_DNA"/>
</dbReference>
<dbReference type="InterPro" id="IPR042107">
    <property type="entry name" value="DNA-dir_RNA_pol_bsu_ext_1_sf"/>
</dbReference>
<dbReference type="InterPro" id="IPR015712">
    <property type="entry name" value="DNA-dir_RNA_pol_su2"/>
</dbReference>
<dbReference type="AlphaFoldDB" id="A0A191T4K5"/>
<dbReference type="Gene3D" id="2.30.150.10">
    <property type="entry name" value="DNA-directed RNA polymerase, beta subunit, external 1 domain"/>
    <property type="match status" value="1"/>
</dbReference>
<dbReference type="Gene3D" id="3.90.1110.10">
    <property type="entry name" value="RNA polymerase Rpb2, domain 2"/>
    <property type="match status" value="1"/>
</dbReference>
<feature type="domain" description="RNA polymerase Rpb2" evidence="12">
    <location>
        <begin position="992"/>
        <end position="1066"/>
    </location>
</feature>
<dbReference type="InterPro" id="IPR007120">
    <property type="entry name" value="DNA-dir_RNAP_su2_dom"/>
</dbReference>
<dbReference type="GO" id="GO:0006351">
    <property type="term" value="P:DNA-templated transcription"/>
    <property type="evidence" value="ECO:0007669"/>
    <property type="project" value="UniProtKB-UniRule"/>
</dbReference>
<dbReference type="NCBIfam" id="NF001616">
    <property type="entry name" value="PRK00405.1"/>
    <property type="match status" value="1"/>
</dbReference>
<dbReference type="InterPro" id="IPR007645">
    <property type="entry name" value="RNA_pol_Rpb2_3"/>
</dbReference>
<gene>
    <name evidence="8 16" type="primary">rpoB</name>
</gene>
<dbReference type="Gene3D" id="3.90.1100.10">
    <property type="match status" value="1"/>
</dbReference>
<keyword evidence="16" id="KW-0150">Chloroplast</keyword>
<proteinExistence type="inferred from homology"/>
<dbReference type="PROSITE" id="PS01166">
    <property type="entry name" value="RNA_POL_BETA"/>
    <property type="match status" value="1"/>
</dbReference>
<accession>A0A191T4K5</accession>
<dbReference type="RefSeq" id="YP_009258426.1">
    <property type="nucleotide sequence ID" value="NC_030355.1"/>
</dbReference>
<dbReference type="InterPro" id="IPR007644">
    <property type="entry name" value="RNA_pol_bsu_protrusion"/>
</dbReference>
<evidence type="ECO:0000259" key="15">
    <source>
        <dbReference type="Pfam" id="PF04565"/>
    </source>
</evidence>
<evidence type="ECO:0000313" key="16">
    <source>
        <dbReference type="EMBL" id="ANI25317.1"/>
    </source>
</evidence>
<evidence type="ECO:0000256" key="10">
    <source>
        <dbReference type="RuleBase" id="RU363031"/>
    </source>
</evidence>
<dbReference type="HAMAP" id="MF_01321">
    <property type="entry name" value="RNApol_bact_RpoB"/>
    <property type="match status" value="1"/>
</dbReference>
<dbReference type="GeneID" id="27984663"/>
<comment type="catalytic activity">
    <reaction evidence="7 8 10">
        <text>RNA(n) + a ribonucleoside 5'-triphosphate = RNA(n+1) + diphosphate</text>
        <dbReference type="Rhea" id="RHEA:21248"/>
        <dbReference type="Rhea" id="RHEA-COMP:14527"/>
        <dbReference type="Rhea" id="RHEA-COMP:17342"/>
        <dbReference type="ChEBI" id="CHEBI:33019"/>
        <dbReference type="ChEBI" id="CHEBI:61557"/>
        <dbReference type="ChEBI" id="CHEBI:140395"/>
        <dbReference type="EC" id="2.7.7.6"/>
    </reaction>
</comment>
<dbReference type="Pfam" id="PF00562">
    <property type="entry name" value="RNA_pol_Rpb2_6"/>
    <property type="match status" value="1"/>
</dbReference>
<keyword evidence="6 8" id="KW-0804">Transcription</keyword>
<dbReference type="InterPro" id="IPR037034">
    <property type="entry name" value="RNA_pol_Rpb2_2_sf"/>
</dbReference>
<dbReference type="GO" id="GO:0009507">
    <property type="term" value="C:chloroplast"/>
    <property type="evidence" value="ECO:0007669"/>
    <property type="project" value="UniProtKB-SubCell"/>
</dbReference>
<dbReference type="CDD" id="cd00653">
    <property type="entry name" value="RNA_pol_B_RPB2"/>
    <property type="match status" value="1"/>
</dbReference>
<evidence type="ECO:0000259" key="12">
    <source>
        <dbReference type="Pfam" id="PF04560"/>
    </source>
</evidence>
<dbReference type="GO" id="GO:0032549">
    <property type="term" value="F:ribonucleoside binding"/>
    <property type="evidence" value="ECO:0007669"/>
    <property type="project" value="InterPro"/>
</dbReference>
<evidence type="ECO:0000256" key="7">
    <source>
        <dbReference type="ARBA" id="ARBA00048552"/>
    </source>
</evidence>
<evidence type="ECO:0000259" key="13">
    <source>
        <dbReference type="Pfam" id="PF04561"/>
    </source>
</evidence>
<dbReference type="InterPro" id="IPR007121">
    <property type="entry name" value="RNA_pol_bsu_CS"/>
</dbReference>
<evidence type="ECO:0000259" key="11">
    <source>
        <dbReference type="Pfam" id="PF00562"/>
    </source>
</evidence>
<feature type="domain" description="RNA polymerase beta subunit protrusion" evidence="14">
    <location>
        <begin position="17"/>
        <end position="362"/>
    </location>
</feature>
<keyword evidence="4 8" id="KW-0808">Transferase</keyword>
<dbReference type="EC" id="2.7.7.6" evidence="8"/>
<keyword evidence="3 8" id="KW-0240">DNA-directed RNA polymerase</keyword>
<dbReference type="InterPro" id="IPR010243">
    <property type="entry name" value="RNA_pol_bsu_bac"/>
</dbReference>
<evidence type="ECO:0000256" key="3">
    <source>
        <dbReference type="ARBA" id="ARBA00022478"/>
    </source>
</evidence>
<comment type="subunit">
    <text evidence="8 10">In plastids the minimal PEP RNA polymerase catalytic core is composed of four subunits: alpha, beta, beta', and beta''. When a (nuclear-encoded) sigma factor is associated with the core the holoenzyme is formed, which can initiate transcription.</text>
</comment>
<organism evidence="16">
    <name type="scientific">Spirogyra maxima</name>
    <name type="common">Green alga</name>
    <dbReference type="NCBI Taxonomy" id="3180"/>
    <lineage>
        <taxon>Eukaryota</taxon>
        <taxon>Viridiplantae</taxon>
        <taxon>Streptophyta</taxon>
        <taxon>Zygnematophyceae</taxon>
        <taxon>Zygnematophycidae</taxon>
        <taxon>Spirogyrales</taxon>
        <taxon>Spirogyraceae</taxon>
        <taxon>Spirogyra</taxon>
    </lineage>
</organism>
<feature type="domain" description="RNA polymerase Rpb2" evidence="13">
    <location>
        <begin position="128"/>
        <end position="317"/>
    </location>
</feature>
<comment type="function">
    <text evidence="1 8 10">DNA-dependent RNA polymerase catalyzes the transcription of DNA into RNA using the four ribonucleoside triphosphates as substrates.</text>
</comment>
<dbReference type="Pfam" id="PF04565">
    <property type="entry name" value="RNA_pol_Rpb2_3"/>
    <property type="match status" value="1"/>
</dbReference>
<dbReference type="Pfam" id="PF04563">
    <property type="entry name" value="RNA_pol_Rpb2_1"/>
    <property type="match status" value="1"/>
</dbReference>
<dbReference type="Gene3D" id="3.90.1800.10">
    <property type="entry name" value="RNA polymerase alpha subunit dimerisation domain"/>
    <property type="match status" value="1"/>
</dbReference>
<dbReference type="Pfam" id="PF04560">
    <property type="entry name" value="RNA_pol_Rpb2_7"/>
    <property type="match status" value="1"/>
</dbReference>
<name>A0A191T4K5_SPIMX</name>
<evidence type="ECO:0000256" key="9">
    <source>
        <dbReference type="RuleBase" id="RU000434"/>
    </source>
</evidence>
<geneLocation type="chloroplast" evidence="16"/>